<protein>
    <submittedName>
        <fullName evidence="1">Uncharacterized protein</fullName>
    </submittedName>
</protein>
<dbReference type="EMBL" id="VSSQ01072591">
    <property type="protein sequence ID" value="MPN23941.1"/>
    <property type="molecule type" value="Genomic_DNA"/>
</dbReference>
<sequence length="230" mass="23760">MPRDGLALAVGIGRQKDHVRPARQGADAGDSFLAAWERPALHLGRRDVFVLQGEVGRFQADVVLRQVADMAEGGDDLPAVAEDGFDFLHLIGAFHDHELHRVPPQKTMAERAGCAGCSPWLAFASSLVTGRSAAADAPVTTGLSCAGASLARRSSTGAWSAGGPSLAPWAVTFTGPEPAAVTRCGRAAPGAIDGTTGIGFASTLACAKTFCTYDGSPALSGRKPRVKLPE</sequence>
<dbReference type="AlphaFoldDB" id="A0A645GAL4"/>
<gene>
    <name evidence="1" type="ORF">SDC9_171334</name>
</gene>
<name>A0A645GAL4_9ZZZZ</name>
<proteinExistence type="predicted"/>
<organism evidence="1">
    <name type="scientific">bioreactor metagenome</name>
    <dbReference type="NCBI Taxonomy" id="1076179"/>
    <lineage>
        <taxon>unclassified sequences</taxon>
        <taxon>metagenomes</taxon>
        <taxon>ecological metagenomes</taxon>
    </lineage>
</organism>
<comment type="caution">
    <text evidence="1">The sequence shown here is derived from an EMBL/GenBank/DDBJ whole genome shotgun (WGS) entry which is preliminary data.</text>
</comment>
<evidence type="ECO:0000313" key="1">
    <source>
        <dbReference type="EMBL" id="MPN23941.1"/>
    </source>
</evidence>
<accession>A0A645GAL4</accession>
<reference evidence="1" key="1">
    <citation type="submission" date="2019-08" db="EMBL/GenBank/DDBJ databases">
        <authorList>
            <person name="Kucharzyk K."/>
            <person name="Murdoch R.W."/>
            <person name="Higgins S."/>
            <person name="Loffler F."/>
        </authorList>
    </citation>
    <scope>NUCLEOTIDE SEQUENCE</scope>
</reference>